<dbReference type="InterPro" id="IPR025671">
    <property type="entry name" value="HXXEE"/>
</dbReference>
<dbReference type="RefSeq" id="WP_212919055.1">
    <property type="nucleotide sequence ID" value="NZ_BORP01000001.1"/>
</dbReference>
<name>A0A919X611_9BACI</name>
<protein>
    <recommendedName>
        <fullName evidence="4">HXXEE domain-containing protein</fullName>
    </recommendedName>
</protein>
<feature type="transmembrane region" description="Helical" evidence="1">
    <location>
        <begin position="114"/>
        <end position="132"/>
    </location>
</feature>
<keyword evidence="1" id="KW-1133">Transmembrane helix</keyword>
<sequence>MNTNLLILAFIIIFMLHNLEEIITVERWMKRTYPRVRKRIPLFAQKEIEKFQDITAAQFAVVVFVLSIPCSALILVAAVTEHYFLFLGLNLIFALNIFTHPLQSLFLRCYTPGVWTSILLVIPYNILFFYHFAKAGMLTMNTIAASFVVAVLFIPVFLLSHKIGEKWS</sequence>
<feature type="transmembrane region" description="Helical" evidence="1">
    <location>
        <begin position="6"/>
        <end position="29"/>
    </location>
</feature>
<keyword evidence="3" id="KW-1185">Reference proteome</keyword>
<keyword evidence="1" id="KW-0812">Transmembrane</keyword>
<feature type="transmembrane region" description="Helical" evidence="1">
    <location>
        <begin position="83"/>
        <end position="102"/>
    </location>
</feature>
<feature type="transmembrane region" description="Helical" evidence="1">
    <location>
        <begin position="138"/>
        <end position="159"/>
    </location>
</feature>
<accession>A0A919X611</accession>
<feature type="transmembrane region" description="Helical" evidence="1">
    <location>
        <begin position="56"/>
        <end position="77"/>
    </location>
</feature>
<keyword evidence="1" id="KW-0472">Membrane</keyword>
<reference evidence="2" key="1">
    <citation type="submission" date="2021-03" db="EMBL/GenBank/DDBJ databases">
        <title>Antimicrobial resistance genes in bacteria isolated from Japanese honey, and their potential for conferring macrolide and lincosamide resistance in the American foulbrood pathogen Paenibacillus larvae.</title>
        <authorList>
            <person name="Okamoto M."/>
            <person name="Kumagai M."/>
            <person name="Kanamori H."/>
            <person name="Takamatsu D."/>
        </authorList>
    </citation>
    <scope>NUCLEOTIDE SEQUENCE</scope>
    <source>
        <strain evidence="2">J43TS3</strain>
    </source>
</reference>
<comment type="caution">
    <text evidence="2">The sequence shown here is derived from an EMBL/GenBank/DDBJ whole genome shotgun (WGS) entry which is preliminary data.</text>
</comment>
<organism evidence="2 3">
    <name type="scientific">Ornithinibacillus bavariensis</name>
    <dbReference type="NCBI Taxonomy" id="545502"/>
    <lineage>
        <taxon>Bacteria</taxon>
        <taxon>Bacillati</taxon>
        <taxon>Bacillota</taxon>
        <taxon>Bacilli</taxon>
        <taxon>Bacillales</taxon>
        <taxon>Bacillaceae</taxon>
        <taxon>Ornithinibacillus</taxon>
    </lineage>
</organism>
<dbReference type="Pfam" id="PF13787">
    <property type="entry name" value="HXXEE"/>
    <property type="match status" value="1"/>
</dbReference>
<evidence type="ECO:0000256" key="1">
    <source>
        <dbReference type="SAM" id="Phobius"/>
    </source>
</evidence>
<evidence type="ECO:0000313" key="2">
    <source>
        <dbReference type="EMBL" id="GIO25508.1"/>
    </source>
</evidence>
<proteinExistence type="predicted"/>
<gene>
    <name evidence="2" type="ORF">J43TS3_01190</name>
</gene>
<dbReference type="AlphaFoldDB" id="A0A919X611"/>
<evidence type="ECO:0000313" key="3">
    <source>
        <dbReference type="Proteomes" id="UP000676917"/>
    </source>
</evidence>
<evidence type="ECO:0008006" key="4">
    <source>
        <dbReference type="Google" id="ProtNLM"/>
    </source>
</evidence>
<dbReference type="EMBL" id="BORP01000001">
    <property type="protein sequence ID" value="GIO25508.1"/>
    <property type="molecule type" value="Genomic_DNA"/>
</dbReference>
<dbReference type="Proteomes" id="UP000676917">
    <property type="component" value="Unassembled WGS sequence"/>
</dbReference>